<dbReference type="CDD" id="cd06225">
    <property type="entry name" value="HAMP"/>
    <property type="match status" value="1"/>
</dbReference>
<evidence type="ECO:0000256" key="8">
    <source>
        <dbReference type="ARBA" id="ARBA00022989"/>
    </source>
</evidence>
<keyword evidence="9" id="KW-0902">Two-component regulatory system</keyword>
<protein>
    <recommendedName>
        <fullName evidence="3">histidine kinase</fullName>
        <ecNumber evidence="3">2.7.13.3</ecNumber>
    </recommendedName>
</protein>
<keyword evidence="14" id="KW-1185">Reference proteome</keyword>
<keyword evidence="7 13" id="KW-0418">Kinase</keyword>
<dbReference type="EC" id="2.7.13.3" evidence="3"/>
<evidence type="ECO:0000256" key="1">
    <source>
        <dbReference type="ARBA" id="ARBA00000085"/>
    </source>
</evidence>
<dbReference type="SUPFAM" id="SSF55874">
    <property type="entry name" value="ATPase domain of HSP90 chaperone/DNA topoisomerase II/histidine kinase"/>
    <property type="match status" value="1"/>
</dbReference>
<reference evidence="14" key="1">
    <citation type="journal article" date="2019" name="Int. J. Syst. Evol. Microbiol.">
        <title>The Global Catalogue of Microorganisms (GCM) 10K type strain sequencing project: providing services to taxonomists for standard genome sequencing and annotation.</title>
        <authorList>
            <consortium name="The Broad Institute Genomics Platform"/>
            <consortium name="The Broad Institute Genome Sequencing Center for Infectious Disease"/>
            <person name="Wu L."/>
            <person name="Ma J."/>
        </authorList>
    </citation>
    <scope>NUCLEOTIDE SEQUENCE [LARGE SCALE GENOMIC DNA]</scope>
    <source>
        <strain evidence="14">JCM 30346</strain>
    </source>
</reference>
<comment type="subcellular location">
    <subcellularLocation>
        <location evidence="2">Cell membrane</location>
    </subcellularLocation>
</comment>
<dbReference type="Proteomes" id="UP001596137">
    <property type="component" value="Unassembled WGS sequence"/>
</dbReference>
<dbReference type="CDD" id="cd00075">
    <property type="entry name" value="HATPase"/>
    <property type="match status" value="1"/>
</dbReference>
<organism evidence="13 14">
    <name type="scientific">Sphaerisporangium aureirubrum</name>
    <dbReference type="NCBI Taxonomy" id="1544736"/>
    <lineage>
        <taxon>Bacteria</taxon>
        <taxon>Bacillati</taxon>
        <taxon>Actinomycetota</taxon>
        <taxon>Actinomycetes</taxon>
        <taxon>Streptosporangiales</taxon>
        <taxon>Streptosporangiaceae</taxon>
        <taxon>Sphaerisporangium</taxon>
    </lineage>
</organism>
<dbReference type="SMART" id="SM00304">
    <property type="entry name" value="HAMP"/>
    <property type="match status" value="1"/>
</dbReference>
<dbReference type="GO" id="GO:0016301">
    <property type="term" value="F:kinase activity"/>
    <property type="evidence" value="ECO:0007669"/>
    <property type="project" value="UniProtKB-KW"/>
</dbReference>
<evidence type="ECO:0000259" key="12">
    <source>
        <dbReference type="PROSITE" id="PS50885"/>
    </source>
</evidence>
<keyword evidence="4" id="KW-0597">Phosphoprotein</keyword>
<evidence type="ECO:0000256" key="6">
    <source>
        <dbReference type="ARBA" id="ARBA00022692"/>
    </source>
</evidence>
<comment type="catalytic activity">
    <reaction evidence="1">
        <text>ATP + protein L-histidine = ADP + protein N-phospho-L-histidine.</text>
        <dbReference type="EC" id="2.7.13.3"/>
    </reaction>
</comment>
<dbReference type="InterPro" id="IPR003661">
    <property type="entry name" value="HisK_dim/P_dom"/>
</dbReference>
<keyword evidence="10" id="KW-0472">Membrane</keyword>
<evidence type="ECO:0000256" key="10">
    <source>
        <dbReference type="ARBA" id="ARBA00023136"/>
    </source>
</evidence>
<accession>A0ABW1NN37</accession>
<gene>
    <name evidence="13" type="ORF">ACFP1K_25785</name>
</gene>
<dbReference type="SUPFAM" id="SSF47384">
    <property type="entry name" value="Homodimeric domain of signal transducing histidine kinase"/>
    <property type="match status" value="1"/>
</dbReference>
<dbReference type="SUPFAM" id="SSF158472">
    <property type="entry name" value="HAMP domain-like"/>
    <property type="match status" value="1"/>
</dbReference>
<dbReference type="CDD" id="cd00082">
    <property type="entry name" value="HisKA"/>
    <property type="match status" value="1"/>
</dbReference>
<dbReference type="PANTHER" id="PTHR45436:SF5">
    <property type="entry name" value="SENSOR HISTIDINE KINASE TRCS"/>
    <property type="match status" value="1"/>
</dbReference>
<dbReference type="PANTHER" id="PTHR45436">
    <property type="entry name" value="SENSOR HISTIDINE KINASE YKOH"/>
    <property type="match status" value="1"/>
</dbReference>
<proteinExistence type="predicted"/>
<dbReference type="Pfam" id="PF00672">
    <property type="entry name" value="HAMP"/>
    <property type="match status" value="1"/>
</dbReference>
<evidence type="ECO:0000256" key="3">
    <source>
        <dbReference type="ARBA" id="ARBA00012438"/>
    </source>
</evidence>
<evidence type="ECO:0000313" key="13">
    <source>
        <dbReference type="EMBL" id="MFC6084596.1"/>
    </source>
</evidence>
<evidence type="ECO:0000256" key="5">
    <source>
        <dbReference type="ARBA" id="ARBA00022679"/>
    </source>
</evidence>
<dbReference type="Pfam" id="PF02518">
    <property type="entry name" value="HATPase_c"/>
    <property type="match status" value="1"/>
</dbReference>
<evidence type="ECO:0000256" key="2">
    <source>
        <dbReference type="ARBA" id="ARBA00004236"/>
    </source>
</evidence>
<dbReference type="EMBL" id="JBHSRF010000045">
    <property type="protein sequence ID" value="MFC6084596.1"/>
    <property type="molecule type" value="Genomic_DNA"/>
</dbReference>
<dbReference type="PRINTS" id="PR00344">
    <property type="entry name" value="BCTRLSENSOR"/>
</dbReference>
<keyword evidence="5" id="KW-0808">Transferase</keyword>
<dbReference type="Pfam" id="PF00512">
    <property type="entry name" value="HisKA"/>
    <property type="match status" value="1"/>
</dbReference>
<dbReference type="InterPro" id="IPR036890">
    <property type="entry name" value="HATPase_C_sf"/>
</dbReference>
<name>A0ABW1NN37_9ACTN</name>
<dbReference type="SMART" id="SM00388">
    <property type="entry name" value="HisKA"/>
    <property type="match status" value="1"/>
</dbReference>
<dbReference type="SMART" id="SM00387">
    <property type="entry name" value="HATPase_c"/>
    <property type="match status" value="1"/>
</dbReference>
<keyword evidence="8" id="KW-1133">Transmembrane helix</keyword>
<comment type="caution">
    <text evidence="13">The sequence shown here is derived from an EMBL/GenBank/DDBJ whole genome shotgun (WGS) entry which is preliminary data.</text>
</comment>
<dbReference type="PROSITE" id="PS50885">
    <property type="entry name" value="HAMP"/>
    <property type="match status" value="1"/>
</dbReference>
<feature type="domain" description="Histidine kinase" evidence="11">
    <location>
        <begin position="239"/>
        <end position="445"/>
    </location>
</feature>
<dbReference type="InterPro" id="IPR005467">
    <property type="entry name" value="His_kinase_dom"/>
</dbReference>
<sequence length="457" mass="48756">MKIPRPVSIRARYTVAAIVTSLIVLTVIGACLDAAARYKSVVDTFDSTKRVASQWSAAVRAGRVPRVIPAISPVDLIQVVDHAGRVVRASEQAAGAEPLSNVRPPADDRFEEVTACPAVIGCVMAMAIRVTPASDSLVVYAGVRTPAVLANGRLEAGIAGGVLVLTGLSAWVTWVLVGRTLCPVEAIRTRMSQITGSDLSLRVPVPPGGDEIALLAHTANQTLARLEEAVSQQRRFASDASHELRTPIAGLRLRLEEALLHPADVDPRASIQAALATVDRMEAIVDDLLVLARLRSGDTASGEPFDLAMLVAEVVEDLATGMPVRVHVTDRVFIRGSRVQVMRVLENLIANAQRHAESTVAVTVGEEGGLAVLEVTDDGGGISLRDRERVFQRFVRLEDGRRRDPDGTGLGLAISREIAESHGGSLRIEDSSRGARFVLRLDVVRVEAPVETAPLAS</sequence>
<evidence type="ECO:0000256" key="4">
    <source>
        <dbReference type="ARBA" id="ARBA00022553"/>
    </source>
</evidence>
<dbReference type="Gene3D" id="3.30.565.10">
    <property type="entry name" value="Histidine kinase-like ATPase, C-terminal domain"/>
    <property type="match status" value="1"/>
</dbReference>
<evidence type="ECO:0000256" key="9">
    <source>
        <dbReference type="ARBA" id="ARBA00023012"/>
    </source>
</evidence>
<evidence type="ECO:0000256" key="7">
    <source>
        <dbReference type="ARBA" id="ARBA00022777"/>
    </source>
</evidence>
<evidence type="ECO:0000259" key="11">
    <source>
        <dbReference type="PROSITE" id="PS50109"/>
    </source>
</evidence>
<dbReference type="PROSITE" id="PS51257">
    <property type="entry name" value="PROKAR_LIPOPROTEIN"/>
    <property type="match status" value="1"/>
</dbReference>
<evidence type="ECO:0000313" key="14">
    <source>
        <dbReference type="Proteomes" id="UP001596137"/>
    </source>
</evidence>
<dbReference type="InterPro" id="IPR036097">
    <property type="entry name" value="HisK_dim/P_sf"/>
</dbReference>
<dbReference type="InterPro" id="IPR004358">
    <property type="entry name" value="Sig_transdc_His_kin-like_C"/>
</dbReference>
<dbReference type="InterPro" id="IPR003660">
    <property type="entry name" value="HAMP_dom"/>
</dbReference>
<feature type="domain" description="HAMP" evidence="12">
    <location>
        <begin position="183"/>
        <end position="231"/>
    </location>
</feature>
<dbReference type="Gene3D" id="1.10.287.130">
    <property type="match status" value="1"/>
</dbReference>
<dbReference type="RefSeq" id="WP_380757825.1">
    <property type="nucleotide sequence ID" value="NZ_JBHSRF010000045.1"/>
</dbReference>
<keyword evidence="6" id="KW-0812">Transmembrane</keyword>
<dbReference type="InterPro" id="IPR003594">
    <property type="entry name" value="HATPase_dom"/>
</dbReference>
<dbReference type="InterPro" id="IPR050428">
    <property type="entry name" value="TCS_sensor_his_kinase"/>
</dbReference>
<dbReference type="PROSITE" id="PS50109">
    <property type="entry name" value="HIS_KIN"/>
    <property type="match status" value="1"/>
</dbReference>